<name>A0A913Y916_EXADI</name>
<evidence type="ECO:0000256" key="2">
    <source>
        <dbReference type="SAM" id="MobiDB-lite"/>
    </source>
</evidence>
<feature type="compositionally biased region" description="Basic residues" evidence="2">
    <location>
        <begin position="273"/>
        <end position="282"/>
    </location>
</feature>
<dbReference type="RefSeq" id="XP_020916074.1">
    <property type="nucleotide sequence ID" value="XM_021060415.2"/>
</dbReference>
<dbReference type="PANTHER" id="PTHR18870:SF9">
    <property type="entry name" value="PROTEIN TAG-278-RELATED"/>
    <property type="match status" value="1"/>
</dbReference>
<feature type="region of interest" description="Disordered" evidence="2">
    <location>
        <begin position="325"/>
        <end position="376"/>
    </location>
</feature>
<reference evidence="3" key="1">
    <citation type="submission" date="2022-11" db="UniProtKB">
        <authorList>
            <consortium name="EnsemblMetazoa"/>
        </authorList>
    </citation>
    <scope>IDENTIFICATION</scope>
</reference>
<feature type="compositionally biased region" description="Polar residues" evidence="2">
    <location>
        <begin position="354"/>
        <end position="376"/>
    </location>
</feature>
<accession>A0A913Y916</accession>
<proteinExistence type="predicted"/>
<dbReference type="OrthoDB" id="75801at2759"/>
<dbReference type="KEGG" id="epa:110253499"/>
<feature type="region of interest" description="Disordered" evidence="2">
    <location>
        <begin position="273"/>
        <end position="301"/>
    </location>
</feature>
<dbReference type="PANTHER" id="PTHR18870">
    <property type="entry name" value="PROTEIN TAG-278-RELATED"/>
    <property type="match status" value="1"/>
</dbReference>
<keyword evidence="4" id="KW-1185">Reference proteome</keyword>
<dbReference type="Proteomes" id="UP000887567">
    <property type="component" value="Unplaced"/>
</dbReference>
<dbReference type="EnsemblMetazoa" id="XM_021060415.2">
    <property type="protein sequence ID" value="XP_020916074.1"/>
    <property type="gene ID" value="LOC110253499"/>
</dbReference>
<evidence type="ECO:0000313" key="3">
    <source>
        <dbReference type="EnsemblMetazoa" id="XP_020916074.1"/>
    </source>
</evidence>
<sequence length="376" mass="43419">MAKAKEPTNLKSKLSRKIAELTMVVHLLFTRNHEREVEIEALKSVYSKEIKKIEGDVRSKVSWLEGQLEELEKTRVMLDVKNTEISKHKQQTQMLLDREMEMKKELDDKIHLLSMAQKDVIKLRDQLVSKASYNSEQSAGVQQLKEEILRLNKSNEDLSSKLSSKSKKHKDLLKQIDELQTNVKSLNMELKEALTKKDQLETLLGGQQNDWQNEIDKLQSEISELIDCQQGDQEKYTKLEMKNKQLQLLNNELAGSNKQLSMQIQQLINDKNRKKEMKKIKPKQASPEAPRCSPAYEKDEELERLRREVQRYRLEISNRESNFNRVFAEQKPVLTDGRSKKSGNSPDSARFPNLTGTRGRSAVSGQISPSHLPSLK</sequence>
<keyword evidence="1" id="KW-0175">Coiled coil</keyword>
<protein>
    <submittedName>
        <fullName evidence="3">Uncharacterized protein</fullName>
    </submittedName>
</protein>
<dbReference type="AlphaFoldDB" id="A0A913Y916"/>
<organism evidence="3 4">
    <name type="scientific">Exaiptasia diaphana</name>
    <name type="common">Tropical sea anemone</name>
    <name type="synonym">Aiptasia pulchella</name>
    <dbReference type="NCBI Taxonomy" id="2652724"/>
    <lineage>
        <taxon>Eukaryota</taxon>
        <taxon>Metazoa</taxon>
        <taxon>Cnidaria</taxon>
        <taxon>Anthozoa</taxon>
        <taxon>Hexacorallia</taxon>
        <taxon>Actiniaria</taxon>
        <taxon>Aiptasiidae</taxon>
        <taxon>Exaiptasia</taxon>
    </lineage>
</organism>
<evidence type="ECO:0000256" key="1">
    <source>
        <dbReference type="ARBA" id="ARBA00023054"/>
    </source>
</evidence>
<evidence type="ECO:0000313" key="4">
    <source>
        <dbReference type="Proteomes" id="UP000887567"/>
    </source>
</evidence>
<dbReference type="OMA" id="VKNHERE"/>
<dbReference type="GeneID" id="110253499"/>